<protein>
    <submittedName>
        <fullName evidence="1">Uncharacterized protein</fullName>
    </submittedName>
</protein>
<keyword evidence="2" id="KW-1185">Reference proteome</keyword>
<gene>
    <name evidence="1" type="ORF">U0070_004860</name>
</gene>
<evidence type="ECO:0000313" key="1">
    <source>
        <dbReference type="EMBL" id="KAK7821896.1"/>
    </source>
</evidence>
<evidence type="ECO:0000313" key="2">
    <source>
        <dbReference type="Proteomes" id="UP001488838"/>
    </source>
</evidence>
<comment type="caution">
    <text evidence="1">The sequence shown here is derived from an EMBL/GenBank/DDBJ whole genome shotgun (WGS) entry which is preliminary data.</text>
</comment>
<accession>A0AAW0J5Q5</accession>
<proteinExistence type="predicted"/>
<dbReference type="AlphaFoldDB" id="A0AAW0J5Q5"/>
<dbReference type="Proteomes" id="UP001488838">
    <property type="component" value="Unassembled WGS sequence"/>
</dbReference>
<reference evidence="1 2" key="1">
    <citation type="journal article" date="2023" name="bioRxiv">
        <title>Conserved and derived expression patterns and positive selection on dental genes reveal complex evolutionary context of ever-growing rodent molars.</title>
        <authorList>
            <person name="Calamari Z.T."/>
            <person name="Song A."/>
            <person name="Cohen E."/>
            <person name="Akter M."/>
            <person name="Roy R.D."/>
            <person name="Hallikas O."/>
            <person name="Christensen M.M."/>
            <person name="Li P."/>
            <person name="Marangoni P."/>
            <person name="Jernvall J."/>
            <person name="Klein O.D."/>
        </authorList>
    </citation>
    <scope>NUCLEOTIDE SEQUENCE [LARGE SCALE GENOMIC DNA]</scope>
    <source>
        <strain evidence="1">V071</strain>
    </source>
</reference>
<dbReference type="EMBL" id="JBBHLL010000062">
    <property type="protein sequence ID" value="KAK7821896.1"/>
    <property type="molecule type" value="Genomic_DNA"/>
</dbReference>
<organism evidence="1 2">
    <name type="scientific">Myodes glareolus</name>
    <name type="common">Bank vole</name>
    <name type="synonym">Clethrionomys glareolus</name>
    <dbReference type="NCBI Taxonomy" id="447135"/>
    <lineage>
        <taxon>Eukaryota</taxon>
        <taxon>Metazoa</taxon>
        <taxon>Chordata</taxon>
        <taxon>Craniata</taxon>
        <taxon>Vertebrata</taxon>
        <taxon>Euteleostomi</taxon>
        <taxon>Mammalia</taxon>
        <taxon>Eutheria</taxon>
        <taxon>Euarchontoglires</taxon>
        <taxon>Glires</taxon>
        <taxon>Rodentia</taxon>
        <taxon>Myomorpha</taxon>
        <taxon>Muroidea</taxon>
        <taxon>Cricetidae</taxon>
        <taxon>Arvicolinae</taxon>
        <taxon>Myodes</taxon>
    </lineage>
</organism>
<name>A0AAW0J5Q5_MYOGA</name>
<sequence>MEKLSLREVQRLPRSQTTIQLSLETLQGMCHKSMTSSEDATVCVKSGCQIAHSMVEKPKCKEVELSPNANSQGNLVSVVQTQLILDLVRQGAMSLTTQANNTDICTSLQ</sequence>